<accession>A0A1A9WSK3</accession>
<proteinExistence type="predicted"/>
<evidence type="ECO:0000256" key="2">
    <source>
        <dbReference type="ARBA" id="ARBA00022664"/>
    </source>
</evidence>
<dbReference type="InterPro" id="IPR040169">
    <property type="entry name" value="SUGP1/2"/>
</dbReference>
<feature type="domain" description="G-patch" evidence="6">
    <location>
        <begin position="185"/>
        <end position="215"/>
    </location>
</feature>
<organism evidence="7 8">
    <name type="scientific">Glossina brevipalpis</name>
    <dbReference type="NCBI Taxonomy" id="37001"/>
    <lineage>
        <taxon>Eukaryota</taxon>
        <taxon>Metazoa</taxon>
        <taxon>Ecdysozoa</taxon>
        <taxon>Arthropoda</taxon>
        <taxon>Hexapoda</taxon>
        <taxon>Insecta</taxon>
        <taxon>Pterygota</taxon>
        <taxon>Neoptera</taxon>
        <taxon>Endopterygota</taxon>
        <taxon>Diptera</taxon>
        <taxon>Brachycera</taxon>
        <taxon>Muscomorpha</taxon>
        <taxon>Hippoboscoidea</taxon>
        <taxon>Glossinidae</taxon>
        <taxon>Glossina</taxon>
    </lineage>
</organism>
<dbReference type="PANTHER" id="PTHR23340:SF0">
    <property type="entry name" value="SURP AND G-PATCH DOMAIN-CONTAINING PROTEIN 1 ISOFORM X1"/>
    <property type="match status" value="1"/>
</dbReference>
<keyword evidence="2" id="KW-0507">mRNA processing</keyword>
<dbReference type="GO" id="GO:0008380">
    <property type="term" value="P:RNA splicing"/>
    <property type="evidence" value="ECO:0007669"/>
    <property type="project" value="UniProtKB-KW"/>
</dbReference>
<dbReference type="AlphaFoldDB" id="A0A1A9WSK3"/>
<dbReference type="PANTHER" id="PTHR23340">
    <property type="entry name" value="ARGININE/SERINE RICH SPLICING FACTOR SF4/14"/>
    <property type="match status" value="1"/>
</dbReference>
<keyword evidence="8" id="KW-1185">Reference proteome</keyword>
<evidence type="ECO:0000259" key="6">
    <source>
        <dbReference type="PROSITE" id="PS50174"/>
    </source>
</evidence>
<dbReference type="Proteomes" id="UP000091820">
    <property type="component" value="Unassembled WGS sequence"/>
</dbReference>
<dbReference type="GO" id="GO:0006397">
    <property type="term" value="P:mRNA processing"/>
    <property type="evidence" value="ECO:0007669"/>
    <property type="project" value="UniProtKB-KW"/>
</dbReference>
<dbReference type="STRING" id="37001.A0A1A9WSK3"/>
<sequence>MAATATNQTQNIENYGSRTREPLNNLITAINENYATELYQCPQQKKQIEQYLHYNNISVAFLSETFLQSDDIFTIKNYNVIRSDRNSNTRGGESSLTDGTVLHDYDGVLTLESDPRVNVDNASTNLSEEDWKQCEEHCKVNLLYQVTMRKCQEIDRLVRNDENVYGRTLEHKLRQAEIEAKKLKEDNNGFQMLQKLGWKEGQGLGQDGEGIVDPINNIEYQLMLTDLTYSSRLKLSGNCLVSDRISFSRYISLKLSAITPNTFTLPCSPVAH</sequence>
<evidence type="ECO:0000256" key="4">
    <source>
        <dbReference type="ARBA" id="ARBA00023242"/>
    </source>
</evidence>
<evidence type="ECO:0000313" key="8">
    <source>
        <dbReference type="Proteomes" id="UP000091820"/>
    </source>
</evidence>
<evidence type="ECO:0000313" key="7">
    <source>
        <dbReference type="EnsemblMetazoa" id="GBRI030466-PA"/>
    </source>
</evidence>
<dbReference type="GO" id="GO:0005654">
    <property type="term" value="C:nucleoplasm"/>
    <property type="evidence" value="ECO:0007669"/>
    <property type="project" value="TreeGrafter"/>
</dbReference>
<dbReference type="EnsemblMetazoa" id="GBRI030466-RA">
    <property type="protein sequence ID" value="GBRI030466-PA"/>
    <property type="gene ID" value="GBRI030466"/>
</dbReference>
<keyword evidence="5" id="KW-0175">Coiled coil</keyword>
<dbReference type="PROSITE" id="PS50174">
    <property type="entry name" value="G_PATCH"/>
    <property type="match status" value="1"/>
</dbReference>
<evidence type="ECO:0000256" key="3">
    <source>
        <dbReference type="ARBA" id="ARBA00023187"/>
    </source>
</evidence>
<dbReference type="InterPro" id="IPR000467">
    <property type="entry name" value="G_patch_dom"/>
</dbReference>
<reference evidence="7" key="2">
    <citation type="submission" date="2020-05" db="UniProtKB">
        <authorList>
            <consortium name="EnsemblMetazoa"/>
        </authorList>
    </citation>
    <scope>IDENTIFICATION</scope>
    <source>
        <strain evidence="7">IAEA</strain>
    </source>
</reference>
<dbReference type="SMART" id="SM00443">
    <property type="entry name" value="G_patch"/>
    <property type="match status" value="1"/>
</dbReference>
<keyword evidence="3" id="KW-0508">mRNA splicing</keyword>
<protein>
    <recommendedName>
        <fullName evidence="6">G-patch domain-containing protein</fullName>
    </recommendedName>
</protein>
<keyword evidence="4" id="KW-0539">Nucleus</keyword>
<feature type="coiled-coil region" evidence="5">
    <location>
        <begin position="166"/>
        <end position="193"/>
    </location>
</feature>
<dbReference type="VEuPathDB" id="VectorBase:GBRI030466"/>
<evidence type="ECO:0000256" key="1">
    <source>
        <dbReference type="ARBA" id="ARBA00004123"/>
    </source>
</evidence>
<reference evidence="8" key="1">
    <citation type="submission" date="2014-03" db="EMBL/GenBank/DDBJ databases">
        <authorList>
            <person name="Aksoy S."/>
            <person name="Warren W."/>
            <person name="Wilson R.K."/>
        </authorList>
    </citation>
    <scope>NUCLEOTIDE SEQUENCE [LARGE SCALE GENOMIC DNA]</scope>
    <source>
        <strain evidence="8">IAEA</strain>
    </source>
</reference>
<evidence type="ECO:0000256" key="5">
    <source>
        <dbReference type="SAM" id="Coils"/>
    </source>
</evidence>
<comment type="subcellular location">
    <subcellularLocation>
        <location evidence="1">Nucleus</location>
    </subcellularLocation>
</comment>
<dbReference type="GO" id="GO:0003723">
    <property type="term" value="F:RNA binding"/>
    <property type="evidence" value="ECO:0007669"/>
    <property type="project" value="TreeGrafter"/>
</dbReference>
<name>A0A1A9WSK3_9MUSC</name>
<dbReference type="Pfam" id="PF01585">
    <property type="entry name" value="G-patch"/>
    <property type="match status" value="1"/>
</dbReference>